<feature type="region of interest" description="Disordered" evidence="1">
    <location>
        <begin position="61"/>
        <end position="95"/>
    </location>
</feature>
<dbReference type="PANTHER" id="PTHR15192:SF8">
    <property type="entry name" value="FAD_NAD(P)-BINDING DOMAIN-CONTAINING PROTEIN"/>
    <property type="match status" value="1"/>
</dbReference>
<dbReference type="InterPro" id="IPR036188">
    <property type="entry name" value="FAD/NAD-bd_sf"/>
</dbReference>
<name>A0ABD2M332_9BILA</name>
<accession>A0ABD2M332</accession>
<organism evidence="2 3">
    <name type="scientific">Heterodera trifolii</name>
    <dbReference type="NCBI Taxonomy" id="157864"/>
    <lineage>
        <taxon>Eukaryota</taxon>
        <taxon>Metazoa</taxon>
        <taxon>Ecdysozoa</taxon>
        <taxon>Nematoda</taxon>
        <taxon>Chromadorea</taxon>
        <taxon>Rhabditida</taxon>
        <taxon>Tylenchina</taxon>
        <taxon>Tylenchomorpha</taxon>
        <taxon>Tylenchoidea</taxon>
        <taxon>Heteroderidae</taxon>
        <taxon>Heteroderinae</taxon>
        <taxon>Heterodera</taxon>
    </lineage>
</organism>
<dbReference type="EMBL" id="JBICBT010000166">
    <property type="protein sequence ID" value="KAL3121942.1"/>
    <property type="molecule type" value="Genomic_DNA"/>
</dbReference>
<dbReference type="AlphaFoldDB" id="A0ABD2M332"/>
<keyword evidence="3" id="KW-1185">Reference proteome</keyword>
<dbReference type="PANTHER" id="PTHR15192">
    <property type="entry name" value="PROTEIN CBG05349"/>
    <property type="match status" value="1"/>
</dbReference>
<comment type="caution">
    <text evidence="2">The sequence shown here is derived from an EMBL/GenBank/DDBJ whole genome shotgun (WGS) entry which is preliminary data.</text>
</comment>
<sequence>MDTSTLDTLLDGSFFGTAVDCMKAFDKPRLLPNSASSAVPPSCCSSFLCSSSSACCRTPNGNNDNTGSRGQKRHRHNHHHLQHHHQQKQQQQQQHLDADTIVIGNGPAGIALSALLSGWRPFYNKRVPHPDPHLHAQLMRMASGGDDNDDNCDLSLLDHKKDLDALADQHFERAQSAGGSAGGHTPFSVLYDCLARPHLSAAFASSASHATTAAGHHAAADGGDADAEQFVVDGTSADGEDCGVKMSTAPVALPLRFSPSPSSSCLCWRRREHDAISHIVLGDQQIGGSWTEYDDHMLTVSAAEWMDLPGFSLAADFVGDAQLAQQRPRAGLYKAYLNAYVDAMGLRHNFKLFTRVTHIEKICHPSFVGPCHWLLHGTETVPKTAEQRTFTLRCRHVVLACGRQQPKLLGVPGETAAAADGRLVYSLSSLKQRLEETERDYSSATETAATMVAPATATAAMPRAATSAPTAETEEVSGDCPVVVVGDGISAADAVLHCLSIEQPVLHIVRRTERELRNIQLSRLSSTVYPEYARVYRLMTGRTREVNYRRLLGTSVHSIVAATGAAGGADTAPTGGAGGVLRLLASNDKQQQHDHHDGQQHLLLREQRFRALAICIGRRLELPLLKAYLQHNSSGSDGDDDDDEDLSIEFTTSYQSASDPTLFAIGAMAGDHFVRFLVGGTLCVAQTLHRLRKKAEKLCRLLAAATLFRASFLKALDCAFRVKEPPPPPPNEGGRGDAVVVFDDSESAESDSDTDDGYDDGIAPPQHCAAAIVADPSAAS</sequence>
<gene>
    <name evidence="2" type="ORF">niasHT_001941</name>
</gene>
<reference evidence="2 3" key="1">
    <citation type="submission" date="2024-10" db="EMBL/GenBank/DDBJ databases">
        <authorList>
            <person name="Kim D."/>
        </authorList>
    </citation>
    <scope>NUCLEOTIDE SEQUENCE [LARGE SCALE GENOMIC DNA]</scope>
    <source>
        <strain evidence="2">BH-2024</strain>
    </source>
</reference>
<protein>
    <submittedName>
        <fullName evidence="2">Uncharacterized protein</fullName>
    </submittedName>
</protein>
<feature type="compositionally biased region" description="Basic residues" evidence="1">
    <location>
        <begin position="70"/>
        <end position="87"/>
    </location>
</feature>
<dbReference type="Gene3D" id="3.50.50.60">
    <property type="entry name" value="FAD/NAD(P)-binding domain"/>
    <property type="match status" value="1"/>
</dbReference>
<feature type="region of interest" description="Disordered" evidence="1">
    <location>
        <begin position="724"/>
        <end position="764"/>
    </location>
</feature>
<evidence type="ECO:0000313" key="2">
    <source>
        <dbReference type="EMBL" id="KAL3121942.1"/>
    </source>
</evidence>
<proteinExistence type="predicted"/>
<dbReference type="Proteomes" id="UP001620626">
    <property type="component" value="Unassembled WGS sequence"/>
</dbReference>
<evidence type="ECO:0000256" key="1">
    <source>
        <dbReference type="SAM" id="MobiDB-lite"/>
    </source>
</evidence>
<feature type="compositionally biased region" description="Acidic residues" evidence="1">
    <location>
        <begin position="743"/>
        <end position="759"/>
    </location>
</feature>
<evidence type="ECO:0000313" key="3">
    <source>
        <dbReference type="Proteomes" id="UP001620626"/>
    </source>
</evidence>
<dbReference type="InterPro" id="IPR029731">
    <property type="entry name" value="OSGIN1/2"/>
</dbReference>
<dbReference type="SUPFAM" id="SSF51905">
    <property type="entry name" value="FAD/NAD(P)-binding domain"/>
    <property type="match status" value="1"/>
</dbReference>